<reference evidence="2 3" key="1">
    <citation type="submission" date="2020-02" db="EMBL/GenBank/DDBJ databases">
        <authorList>
            <person name="Kim Y.B."/>
            <person name="Roh S.W."/>
        </authorList>
    </citation>
    <scope>NUCLEOTIDE SEQUENCE [LARGE SCALE GENOMIC DNA]</scope>
    <source>
        <strain evidence="2 3">DSM 103574</strain>
    </source>
</reference>
<evidence type="ECO:0000313" key="2">
    <source>
        <dbReference type="EMBL" id="QIB69682.1"/>
    </source>
</evidence>
<keyword evidence="3" id="KW-1185">Reference proteome</keyword>
<proteinExistence type="predicted"/>
<dbReference type="EMBL" id="CP048649">
    <property type="protein sequence ID" value="QIB69682.1"/>
    <property type="molecule type" value="Genomic_DNA"/>
</dbReference>
<dbReference type="Pfam" id="PF20097">
    <property type="entry name" value="DUF6487"/>
    <property type="match status" value="1"/>
</dbReference>
<dbReference type="AlphaFoldDB" id="A0A858BW95"/>
<gene>
    <name evidence="2" type="ORF">Ami103574_10270</name>
</gene>
<dbReference type="RefSeq" id="WP_163066922.1">
    <property type="nucleotide sequence ID" value="NZ_CP048649.1"/>
</dbReference>
<dbReference type="Proteomes" id="UP000466848">
    <property type="component" value="Chromosome"/>
</dbReference>
<evidence type="ECO:0000259" key="1">
    <source>
        <dbReference type="Pfam" id="PF20097"/>
    </source>
</evidence>
<evidence type="ECO:0000313" key="3">
    <source>
        <dbReference type="Proteomes" id="UP000466848"/>
    </source>
</evidence>
<protein>
    <recommendedName>
        <fullName evidence="1">DUF6487 domain-containing protein</fullName>
    </recommendedName>
</protein>
<organism evidence="2 3">
    <name type="scientific">Aminipila butyrica</name>
    <dbReference type="NCBI Taxonomy" id="433296"/>
    <lineage>
        <taxon>Bacteria</taxon>
        <taxon>Bacillati</taxon>
        <taxon>Bacillota</taxon>
        <taxon>Clostridia</taxon>
        <taxon>Peptostreptococcales</taxon>
        <taxon>Anaerovoracaceae</taxon>
        <taxon>Aminipila</taxon>
    </lineage>
</organism>
<dbReference type="InterPro" id="IPR045504">
    <property type="entry name" value="DUF6487"/>
</dbReference>
<dbReference type="KEGG" id="abut:Ami103574_10270"/>
<accession>A0A858BW95</accession>
<sequence length="74" mass="8569">MKCPYCNNEMEQGLLQGMRRIAWVKKQHKLSLLPEQDEIMLENNSFSDFTLSASICKKCKKIVVDYGDKDIQEG</sequence>
<name>A0A858BW95_9FIRM</name>
<feature type="domain" description="DUF6487" evidence="1">
    <location>
        <begin position="3"/>
        <end position="66"/>
    </location>
</feature>